<feature type="transmembrane region" description="Helical" evidence="7">
    <location>
        <begin position="288"/>
        <end position="305"/>
    </location>
</feature>
<feature type="transmembrane region" description="Helical" evidence="7">
    <location>
        <begin position="343"/>
        <end position="365"/>
    </location>
</feature>
<keyword evidence="5 7" id="KW-0472">Membrane</keyword>
<evidence type="ECO:0000256" key="1">
    <source>
        <dbReference type="ARBA" id="ARBA00004651"/>
    </source>
</evidence>
<keyword evidence="2" id="KW-1003">Cell membrane</keyword>
<evidence type="ECO:0000256" key="6">
    <source>
        <dbReference type="SAM" id="MobiDB-lite"/>
    </source>
</evidence>
<sequence>MADETPSQHGLHSQQAEGPPEQDTVVRQQPVDAPDGGEVPRPGNDPAPSGEGTAADLDKAGPDEAGPDAESGTESDGEPDTKVVRSRGALARGASAAGVRTGRVVHGTGRRIRRATSAEGAGESGLAKLIELHALNSFGDMLITVALASTIFFSVPTGEARGRVGLYLAITMAPFALLAPVIGPLLDRLPHGRRSAMAMSMLARAVLAWTMAGVVTTGGLALYPEALGVLVASKAYGVVRSVVVPRLLPPQLSLVKANSRVTLAGLVTTMVAAGVGGLLHLIGPGWPLRGAFLVFVIGTLMAFHLPHKVDSAKGEVRAELHAEPHQPKVKGVLRAVGPSVIMALRGVCALRWLVGFLVMFLAFLIRKDPPGGLPETAALGIVVAAAGVGNALGSVFGSWLRTRGSEATVTAMLLLATVAAGAAAFWYGIATVALVAAASGIAASLGKLALDALIQRDVPEAVRTSAFARSETALQLCWVAGGLVGISLPLNAALGLSLAAAVMALMLLWSFRSLIKVGLRRPAARPRVA</sequence>
<feature type="transmembrane region" description="Helical" evidence="7">
    <location>
        <begin position="261"/>
        <end position="282"/>
    </location>
</feature>
<comment type="subcellular location">
    <subcellularLocation>
        <location evidence="1">Cell membrane</location>
        <topology evidence="1">Multi-pass membrane protein</topology>
    </subcellularLocation>
</comment>
<accession>A0ABT1IPP1</accession>
<feature type="compositionally biased region" description="Acidic residues" evidence="6">
    <location>
        <begin position="65"/>
        <end position="78"/>
    </location>
</feature>
<dbReference type="CDD" id="cd06173">
    <property type="entry name" value="MFS_MefA_like"/>
    <property type="match status" value="1"/>
</dbReference>
<feature type="transmembrane region" description="Helical" evidence="7">
    <location>
        <begin position="164"/>
        <end position="186"/>
    </location>
</feature>
<comment type="caution">
    <text evidence="8">The sequence shown here is derived from an EMBL/GenBank/DDBJ whole genome shotgun (WGS) entry which is preliminary data.</text>
</comment>
<proteinExistence type="predicted"/>
<dbReference type="PANTHER" id="PTHR23513">
    <property type="entry name" value="INTEGRAL MEMBRANE EFFLUX PROTEIN-RELATED"/>
    <property type="match status" value="1"/>
</dbReference>
<evidence type="ECO:0000256" key="3">
    <source>
        <dbReference type="ARBA" id="ARBA00022692"/>
    </source>
</evidence>
<keyword evidence="3 7" id="KW-0812">Transmembrane</keyword>
<feature type="transmembrane region" description="Helical" evidence="7">
    <location>
        <begin position="377"/>
        <end position="400"/>
    </location>
</feature>
<feature type="transmembrane region" description="Helical" evidence="7">
    <location>
        <begin position="492"/>
        <end position="511"/>
    </location>
</feature>
<dbReference type="SUPFAM" id="SSF103473">
    <property type="entry name" value="MFS general substrate transporter"/>
    <property type="match status" value="1"/>
</dbReference>
<dbReference type="Proteomes" id="UP001206483">
    <property type="component" value="Unassembled WGS sequence"/>
</dbReference>
<dbReference type="InterPro" id="IPR036259">
    <property type="entry name" value="MFS_trans_sf"/>
</dbReference>
<feature type="compositionally biased region" description="Polar residues" evidence="6">
    <location>
        <begin position="1"/>
        <end position="16"/>
    </location>
</feature>
<evidence type="ECO:0000256" key="7">
    <source>
        <dbReference type="SAM" id="Phobius"/>
    </source>
</evidence>
<dbReference type="Gene3D" id="1.20.1250.20">
    <property type="entry name" value="MFS general substrate transporter like domains"/>
    <property type="match status" value="1"/>
</dbReference>
<evidence type="ECO:0000313" key="8">
    <source>
        <dbReference type="EMBL" id="MCP2307098.1"/>
    </source>
</evidence>
<evidence type="ECO:0000256" key="5">
    <source>
        <dbReference type="ARBA" id="ARBA00023136"/>
    </source>
</evidence>
<feature type="transmembrane region" description="Helical" evidence="7">
    <location>
        <begin position="138"/>
        <end position="158"/>
    </location>
</feature>
<evidence type="ECO:0000256" key="2">
    <source>
        <dbReference type="ARBA" id="ARBA00022475"/>
    </source>
</evidence>
<protein>
    <submittedName>
        <fullName evidence="8">MFS family permease</fullName>
    </submittedName>
</protein>
<feature type="region of interest" description="Disordered" evidence="6">
    <location>
        <begin position="1"/>
        <end position="82"/>
    </location>
</feature>
<dbReference type="EMBL" id="JAMZDX010000001">
    <property type="protein sequence ID" value="MCP2307098.1"/>
    <property type="molecule type" value="Genomic_DNA"/>
</dbReference>
<keyword evidence="4 7" id="KW-1133">Transmembrane helix</keyword>
<feature type="transmembrane region" description="Helical" evidence="7">
    <location>
        <begin position="407"/>
        <end position="427"/>
    </location>
</feature>
<gene>
    <name evidence="8" type="ORF">FHR36_000190</name>
</gene>
<name>A0ABT1IPP1_9ACTN</name>
<evidence type="ECO:0000313" key="9">
    <source>
        <dbReference type="Proteomes" id="UP001206483"/>
    </source>
</evidence>
<evidence type="ECO:0000256" key="4">
    <source>
        <dbReference type="ARBA" id="ARBA00022989"/>
    </source>
</evidence>
<dbReference type="PANTHER" id="PTHR23513:SF18">
    <property type="entry name" value="INTEGRAL MEMBRANE PROTEIN"/>
    <property type="match status" value="1"/>
</dbReference>
<keyword evidence="9" id="KW-1185">Reference proteome</keyword>
<feature type="transmembrane region" description="Helical" evidence="7">
    <location>
        <begin position="206"/>
        <end position="223"/>
    </location>
</feature>
<organism evidence="8 9">
    <name type="scientific">Kitasatospora paracochleata</name>
    <dbReference type="NCBI Taxonomy" id="58354"/>
    <lineage>
        <taxon>Bacteria</taxon>
        <taxon>Bacillati</taxon>
        <taxon>Actinomycetota</taxon>
        <taxon>Actinomycetes</taxon>
        <taxon>Kitasatosporales</taxon>
        <taxon>Streptomycetaceae</taxon>
        <taxon>Kitasatospora</taxon>
    </lineage>
</organism>
<reference evidence="8 9" key="1">
    <citation type="submission" date="2022-06" db="EMBL/GenBank/DDBJ databases">
        <title>Sequencing the genomes of 1000 actinobacteria strains.</title>
        <authorList>
            <person name="Klenk H.-P."/>
        </authorList>
    </citation>
    <scope>NUCLEOTIDE SEQUENCE [LARGE SCALE GENOMIC DNA]</scope>
    <source>
        <strain evidence="8 9">DSM 41656</strain>
    </source>
</reference>